<dbReference type="EMBL" id="SRLO01000654">
    <property type="protein sequence ID" value="TNN49507.1"/>
    <property type="molecule type" value="Genomic_DNA"/>
</dbReference>
<reference evidence="2 3" key="1">
    <citation type="submission" date="2019-03" db="EMBL/GenBank/DDBJ databases">
        <title>First draft genome of Liparis tanakae, snailfish: a comprehensive survey of snailfish specific genes.</title>
        <authorList>
            <person name="Kim W."/>
            <person name="Song I."/>
            <person name="Jeong J.-H."/>
            <person name="Kim D."/>
            <person name="Kim S."/>
            <person name="Ryu S."/>
            <person name="Song J.Y."/>
            <person name="Lee S.K."/>
        </authorList>
    </citation>
    <scope>NUCLEOTIDE SEQUENCE [LARGE SCALE GENOMIC DNA]</scope>
    <source>
        <tissue evidence="2">Muscle</tissue>
    </source>
</reference>
<gene>
    <name evidence="2" type="ORF">EYF80_040301</name>
</gene>
<name>A0A4Z2G7G0_9TELE</name>
<organism evidence="2 3">
    <name type="scientific">Liparis tanakae</name>
    <name type="common">Tanaka's snailfish</name>
    <dbReference type="NCBI Taxonomy" id="230148"/>
    <lineage>
        <taxon>Eukaryota</taxon>
        <taxon>Metazoa</taxon>
        <taxon>Chordata</taxon>
        <taxon>Craniata</taxon>
        <taxon>Vertebrata</taxon>
        <taxon>Euteleostomi</taxon>
        <taxon>Actinopterygii</taxon>
        <taxon>Neopterygii</taxon>
        <taxon>Teleostei</taxon>
        <taxon>Neoteleostei</taxon>
        <taxon>Acanthomorphata</taxon>
        <taxon>Eupercaria</taxon>
        <taxon>Perciformes</taxon>
        <taxon>Cottioidei</taxon>
        <taxon>Cottales</taxon>
        <taxon>Liparidae</taxon>
        <taxon>Liparis</taxon>
    </lineage>
</organism>
<comment type="caution">
    <text evidence="2">The sequence shown here is derived from an EMBL/GenBank/DDBJ whole genome shotgun (WGS) entry which is preliminary data.</text>
</comment>
<evidence type="ECO:0000313" key="2">
    <source>
        <dbReference type="EMBL" id="TNN49507.1"/>
    </source>
</evidence>
<feature type="region of interest" description="Disordered" evidence="1">
    <location>
        <begin position="38"/>
        <end position="68"/>
    </location>
</feature>
<proteinExistence type="predicted"/>
<keyword evidence="3" id="KW-1185">Reference proteome</keyword>
<accession>A0A4Z2G7G0</accession>
<sequence length="145" mass="15504">MREETLHSLFSTTGGPQSPIEWAREVLKEKLKEKMFFGNYRDEDDGHQDDDLGHDAEEGPEGGQPAADAQVDLVSVGAQLVGPGAHVVADVVLDAQVVDGPVGGQRVAVAHADQQPFVVLVAVLRVLVGGDVGKSYGQRKERHSN</sequence>
<evidence type="ECO:0000256" key="1">
    <source>
        <dbReference type="SAM" id="MobiDB-lite"/>
    </source>
</evidence>
<evidence type="ECO:0000313" key="3">
    <source>
        <dbReference type="Proteomes" id="UP000314294"/>
    </source>
</evidence>
<dbReference type="AlphaFoldDB" id="A0A4Z2G7G0"/>
<dbReference type="Proteomes" id="UP000314294">
    <property type="component" value="Unassembled WGS sequence"/>
</dbReference>
<protein>
    <submittedName>
        <fullName evidence="2">Uncharacterized protein</fullName>
    </submittedName>
</protein>